<evidence type="ECO:0000313" key="2">
    <source>
        <dbReference type="Proteomes" id="UP001139344"/>
    </source>
</evidence>
<protein>
    <submittedName>
        <fullName evidence="1">Uncharacterized protein</fullName>
    </submittedName>
</protein>
<organism evidence="1 2">
    <name type="scientific">Christiangramia crocea</name>
    <dbReference type="NCBI Taxonomy" id="2904124"/>
    <lineage>
        <taxon>Bacteria</taxon>
        <taxon>Pseudomonadati</taxon>
        <taxon>Bacteroidota</taxon>
        <taxon>Flavobacteriia</taxon>
        <taxon>Flavobacteriales</taxon>
        <taxon>Flavobacteriaceae</taxon>
        <taxon>Christiangramia</taxon>
    </lineage>
</organism>
<sequence length="245" mass="27281">MKKIIYLMVLILGFSGCSVESYDSNEDLVTADARGGNALAADANEFEYPGEDVCVGEEATFTFNVPVGTNIQIQELKDGEWEQVEQESATTSNPQVYTMNWDTPGVHFFRYKAGPGGHTQIAPITVVNCSDCEESFSYVDNNNGSYTFTYVPANDMENAEIIFTFAQSVVNEWGESSVTTEWTTAGQTEHAFLDLEACQQYWWVVSLKKDCNGNTPNNNVWTDFKVNNVSKKNDQTPNITQSCEN</sequence>
<reference evidence="1" key="1">
    <citation type="submission" date="2021-12" db="EMBL/GenBank/DDBJ databases">
        <title>Description of Gramella crocea sp. nov., a new bacterium isolated from activated sludge.</title>
        <authorList>
            <person name="Zhang X."/>
        </authorList>
    </citation>
    <scope>NUCLEOTIDE SEQUENCE</scope>
    <source>
        <strain evidence="1">YB25</strain>
    </source>
</reference>
<keyword evidence="2" id="KW-1185">Reference proteome</keyword>
<dbReference type="Proteomes" id="UP001139344">
    <property type="component" value="Unassembled WGS sequence"/>
</dbReference>
<dbReference type="PROSITE" id="PS51257">
    <property type="entry name" value="PROKAR_LIPOPROTEIN"/>
    <property type="match status" value="1"/>
</dbReference>
<dbReference type="RefSeq" id="WP_240100596.1">
    <property type="nucleotide sequence ID" value="NZ_JAJSON010000030.1"/>
</dbReference>
<dbReference type="AlphaFoldDB" id="A0A9X1V1I4"/>
<evidence type="ECO:0000313" key="1">
    <source>
        <dbReference type="EMBL" id="MCG9973204.1"/>
    </source>
</evidence>
<name>A0A9X1V1I4_9FLAO</name>
<dbReference type="EMBL" id="JAJSON010000030">
    <property type="protein sequence ID" value="MCG9973204.1"/>
    <property type="molecule type" value="Genomic_DNA"/>
</dbReference>
<accession>A0A9X1V1I4</accession>
<comment type="caution">
    <text evidence="1">The sequence shown here is derived from an EMBL/GenBank/DDBJ whole genome shotgun (WGS) entry which is preliminary data.</text>
</comment>
<proteinExistence type="predicted"/>
<gene>
    <name evidence="1" type="ORF">LU635_16250</name>
</gene>